<organism evidence="1 2">
    <name type="scientific">Antarcticirhabdus aurantiaca</name>
    <dbReference type="NCBI Taxonomy" id="2606717"/>
    <lineage>
        <taxon>Bacteria</taxon>
        <taxon>Pseudomonadati</taxon>
        <taxon>Pseudomonadota</taxon>
        <taxon>Alphaproteobacteria</taxon>
        <taxon>Hyphomicrobiales</taxon>
        <taxon>Aurantimonadaceae</taxon>
        <taxon>Antarcticirhabdus</taxon>
    </lineage>
</organism>
<evidence type="ECO:0000313" key="2">
    <source>
        <dbReference type="Proteomes" id="UP001163223"/>
    </source>
</evidence>
<sequence length="61" mass="6743">MHLERVIRMNDVQEPAGSLHLLTIEAVLDDLTGGRALALADGLTLSLGDDPRSALDWYRRN</sequence>
<dbReference type="Proteomes" id="UP001163223">
    <property type="component" value="Chromosome"/>
</dbReference>
<dbReference type="EMBL" id="CP113520">
    <property type="protein sequence ID" value="WAJ31288.1"/>
    <property type="molecule type" value="Genomic_DNA"/>
</dbReference>
<keyword evidence="2" id="KW-1185">Reference proteome</keyword>
<reference evidence="1" key="1">
    <citation type="submission" date="2022-11" db="EMBL/GenBank/DDBJ databases">
        <title>beta-Carotene-producing bacterium, Jeongeuplla avenae sp. nov., alleviates the salt stress of Arabidopsis seedlings.</title>
        <authorList>
            <person name="Jiang L."/>
            <person name="Lee J."/>
        </authorList>
    </citation>
    <scope>NUCLEOTIDE SEQUENCE</scope>
    <source>
        <strain evidence="1">DY_R2A_6</strain>
    </source>
</reference>
<accession>A0ACD4NX23</accession>
<protein>
    <submittedName>
        <fullName evidence="1">Uncharacterized protein</fullName>
    </submittedName>
</protein>
<evidence type="ECO:0000313" key="1">
    <source>
        <dbReference type="EMBL" id="WAJ31288.1"/>
    </source>
</evidence>
<name>A0ACD4NX23_9HYPH</name>
<proteinExistence type="predicted"/>
<gene>
    <name evidence="1" type="ORF">OXU80_14240</name>
</gene>